<dbReference type="GO" id="GO:0032259">
    <property type="term" value="P:methylation"/>
    <property type="evidence" value="ECO:0007669"/>
    <property type="project" value="UniProtKB-KW"/>
</dbReference>
<keyword evidence="3 7" id="KW-0489">Methyltransferase</keyword>
<evidence type="ECO:0000256" key="4">
    <source>
        <dbReference type="ARBA" id="ARBA00022679"/>
    </source>
</evidence>
<keyword evidence="6" id="KW-0539">Nucleus</keyword>
<evidence type="ECO:0000256" key="5">
    <source>
        <dbReference type="ARBA" id="ARBA00022691"/>
    </source>
</evidence>
<protein>
    <submittedName>
        <fullName evidence="7">Predicted N6-DNA-methyltransferase</fullName>
    </submittedName>
</protein>
<evidence type="ECO:0000313" key="7">
    <source>
        <dbReference type="EMBL" id="CED83166.1"/>
    </source>
</evidence>
<evidence type="ECO:0000256" key="1">
    <source>
        <dbReference type="ARBA" id="ARBA00004123"/>
    </source>
</evidence>
<dbReference type="GO" id="GO:0008276">
    <property type="term" value="F:protein methyltransferase activity"/>
    <property type="evidence" value="ECO:0007669"/>
    <property type="project" value="TreeGrafter"/>
</dbReference>
<dbReference type="FunFam" id="3.40.50.150:FF:000077">
    <property type="entry name" value="HemK methyltransferase family member 2"/>
    <property type="match status" value="1"/>
</dbReference>
<keyword evidence="5" id="KW-0949">S-adenosyl-L-methionine</keyword>
<dbReference type="SUPFAM" id="SSF53335">
    <property type="entry name" value="S-adenosyl-L-methionine-dependent methyltransferases"/>
    <property type="match status" value="1"/>
</dbReference>
<dbReference type="GO" id="GO:0035657">
    <property type="term" value="C:eRF1 methyltransferase complex"/>
    <property type="evidence" value="ECO:0007669"/>
    <property type="project" value="TreeGrafter"/>
</dbReference>
<organism evidence="7">
    <name type="scientific">Phaffia rhodozyma</name>
    <name type="common">Yeast</name>
    <name type="synonym">Xanthophyllomyces dendrorhous</name>
    <dbReference type="NCBI Taxonomy" id="264483"/>
    <lineage>
        <taxon>Eukaryota</taxon>
        <taxon>Fungi</taxon>
        <taxon>Dikarya</taxon>
        <taxon>Basidiomycota</taxon>
        <taxon>Agaricomycotina</taxon>
        <taxon>Tremellomycetes</taxon>
        <taxon>Cystofilobasidiales</taxon>
        <taxon>Mrakiaceae</taxon>
        <taxon>Phaffia</taxon>
    </lineage>
</organism>
<dbReference type="GO" id="GO:0008757">
    <property type="term" value="F:S-adenosylmethionine-dependent methyltransferase activity"/>
    <property type="evidence" value="ECO:0007669"/>
    <property type="project" value="TreeGrafter"/>
</dbReference>
<sequence length="229" mass="24902">MDIPTPSLDHLSKDDYEIIYDPAEDSFILLDALEQDALELQAGPSGRCCLEIGSGSGIVSSFMGTILGPSSTLYISTDINPHAAKCTFETGKHNGIPIDPILATLYTSLLPRMYRKIDILLFNPPYVPTSLDELDDTQTQPGIGSTWAGGLDGMGLTQTLLTRLEDLLSPIGVFYLVAIKQNKPLEIIQNIETTTEGRISGKVALNRKAGGENLFVLKFWKTSKDTISP</sequence>
<name>A0A0F7SNZ6_PHARH</name>
<dbReference type="InterPro" id="IPR029063">
    <property type="entry name" value="SAM-dependent_MTases_sf"/>
</dbReference>
<proteinExistence type="inferred from homology"/>
<dbReference type="GO" id="GO:0003676">
    <property type="term" value="F:nucleic acid binding"/>
    <property type="evidence" value="ECO:0007669"/>
    <property type="project" value="InterPro"/>
</dbReference>
<dbReference type="GO" id="GO:0005634">
    <property type="term" value="C:nucleus"/>
    <property type="evidence" value="ECO:0007669"/>
    <property type="project" value="UniProtKB-SubCell"/>
</dbReference>
<evidence type="ECO:0000256" key="2">
    <source>
        <dbReference type="ARBA" id="ARBA00006149"/>
    </source>
</evidence>
<evidence type="ECO:0000256" key="6">
    <source>
        <dbReference type="ARBA" id="ARBA00023242"/>
    </source>
</evidence>
<dbReference type="PANTHER" id="PTHR45875">
    <property type="entry name" value="METHYLTRANSFERASE N6AMT1"/>
    <property type="match status" value="1"/>
</dbReference>
<reference evidence="7" key="1">
    <citation type="submission" date="2014-08" db="EMBL/GenBank/DDBJ databases">
        <authorList>
            <person name="Sharma Rahul"/>
            <person name="Thines Marco"/>
        </authorList>
    </citation>
    <scope>NUCLEOTIDE SEQUENCE</scope>
</reference>
<dbReference type="AlphaFoldDB" id="A0A0F7SNZ6"/>
<dbReference type="EMBL" id="LN483142">
    <property type="protein sequence ID" value="CED83166.1"/>
    <property type="molecule type" value="Genomic_DNA"/>
</dbReference>
<dbReference type="InterPro" id="IPR052190">
    <property type="entry name" value="Euk-Arch_PrmC-MTase"/>
</dbReference>
<dbReference type="Gene3D" id="3.40.50.150">
    <property type="entry name" value="Vaccinia Virus protein VP39"/>
    <property type="match status" value="1"/>
</dbReference>
<dbReference type="PANTHER" id="PTHR45875:SF1">
    <property type="entry name" value="METHYLTRANSFERASE N6AMT1"/>
    <property type="match status" value="1"/>
</dbReference>
<comment type="subcellular location">
    <subcellularLocation>
        <location evidence="1">Nucleus</location>
    </subcellularLocation>
</comment>
<dbReference type="PROSITE" id="PS00092">
    <property type="entry name" value="N6_MTASE"/>
    <property type="match status" value="1"/>
</dbReference>
<comment type="similarity">
    <text evidence="2">Belongs to the eukaryotic/archaeal PrmC-related family.</text>
</comment>
<keyword evidence="4 7" id="KW-0808">Transferase</keyword>
<accession>A0A0F7SNZ6</accession>
<evidence type="ECO:0000256" key="3">
    <source>
        <dbReference type="ARBA" id="ARBA00022603"/>
    </source>
</evidence>
<dbReference type="InterPro" id="IPR002052">
    <property type="entry name" value="DNA_methylase_N6_adenine_CS"/>
</dbReference>